<organism evidence="2 3">
    <name type="scientific">Candidatus Uhrbacteria bacterium RIFCSPLOWO2_01_FULL_55_36</name>
    <dbReference type="NCBI Taxonomy" id="1802404"/>
    <lineage>
        <taxon>Bacteria</taxon>
        <taxon>Candidatus Uhriibacteriota</taxon>
    </lineage>
</organism>
<protein>
    <recommendedName>
        <fullName evidence="1">PD-(D/E)XK endonuclease-like domain-containing protein</fullName>
    </recommendedName>
</protein>
<name>A0A1F7V0Y3_9BACT</name>
<gene>
    <name evidence="2" type="ORF">A3B36_01215</name>
</gene>
<sequence length="197" mass="22243">MLNQGIYRPRGIFPSLPGGMDLVIKTYFDGYRARGEMPPEVKGKVRGALFPDLEMLERWRNWRLGLRFEDKESGGVLSGALDDCLVDGGKYIPLDYKTRGGDLRGGEEKYYQHQLDIYTLMLDENGYTAAGVAYLLYFIPKQVAEGGQVRFDVIPHEVKTDAERARNMLRDAVACLRGPMPQSSSKCEYCSWGEMIA</sequence>
<dbReference type="AlphaFoldDB" id="A0A1F7V0Y3"/>
<feature type="domain" description="PD-(D/E)XK endonuclease-like" evidence="1">
    <location>
        <begin position="55"/>
        <end position="192"/>
    </location>
</feature>
<dbReference type="Pfam" id="PF12705">
    <property type="entry name" value="PDDEXK_1"/>
    <property type="match status" value="1"/>
</dbReference>
<dbReference type="InterPro" id="IPR011604">
    <property type="entry name" value="PDDEXK-like_dom_sf"/>
</dbReference>
<reference evidence="2 3" key="1">
    <citation type="journal article" date="2016" name="Nat. Commun.">
        <title>Thousands of microbial genomes shed light on interconnected biogeochemical processes in an aquifer system.</title>
        <authorList>
            <person name="Anantharaman K."/>
            <person name="Brown C.T."/>
            <person name="Hug L.A."/>
            <person name="Sharon I."/>
            <person name="Castelle C.J."/>
            <person name="Probst A.J."/>
            <person name="Thomas B.C."/>
            <person name="Singh A."/>
            <person name="Wilkins M.J."/>
            <person name="Karaoz U."/>
            <person name="Brodie E.L."/>
            <person name="Williams K.H."/>
            <person name="Hubbard S.S."/>
            <person name="Banfield J.F."/>
        </authorList>
    </citation>
    <scope>NUCLEOTIDE SEQUENCE [LARGE SCALE GENOMIC DNA]</scope>
</reference>
<dbReference type="EMBL" id="MGEM01000044">
    <property type="protein sequence ID" value="OGL83657.1"/>
    <property type="molecule type" value="Genomic_DNA"/>
</dbReference>
<evidence type="ECO:0000313" key="2">
    <source>
        <dbReference type="EMBL" id="OGL83657.1"/>
    </source>
</evidence>
<dbReference type="InterPro" id="IPR038726">
    <property type="entry name" value="PDDEXK_AddAB-type"/>
</dbReference>
<evidence type="ECO:0000313" key="3">
    <source>
        <dbReference type="Proteomes" id="UP000177704"/>
    </source>
</evidence>
<comment type="caution">
    <text evidence="2">The sequence shown here is derived from an EMBL/GenBank/DDBJ whole genome shotgun (WGS) entry which is preliminary data.</text>
</comment>
<dbReference type="Proteomes" id="UP000177704">
    <property type="component" value="Unassembled WGS sequence"/>
</dbReference>
<proteinExistence type="predicted"/>
<dbReference type="Gene3D" id="3.90.320.10">
    <property type="match status" value="1"/>
</dbReference>
<accession>A0A1F7V0Y3</accession>
<evidence type="ECO:0000259" key="1">
    <source>
        <dbReference type="Pfam" id="PF12705"/>
    </source>
</evidence>